<organism evidence="2 3">
    <name type="scientific">Paenibacillus paeoniae</name>
    <dbReference type="NCBI Taxonomy" id="2292705"/>
    <lineage>
        <taxon>Bacteria</taxon>
        <taxon>Bacillati</taxon>
        <taxon>Bacillota</taxon>
        <taxon>Bacilli</taxon>
        <taxon>Bacillales</taxon>
        <taxon>Paenibacillaceae</taxon>
        <taxon>Paenibacillus</taxon>
    </lineage>
</organism>
<comment type="caution">
    <text evidence="2">The sequence shown here is derived from an EMBL/GenBank/DDBJ whole genome shotgun (WGS) entry which is preliminary data.</text>
</comment>
<dbReference type="Gene3D" id="2.60.120.260">
    <property type="entry name" value="Galactose-binding domain-like"/>
    <property type="match status" value="1"/>
</dbReference>
<dbReference type="RefSeq" id="WP_116049907.1">
    <property type="nucleotide sequence ID" value="NZ_QUBQ01000008.1"/>
</dbReference>
<dbReference type="InterPro" id="IPR036278">
    <property type="entry name" value="Sialidase_sf"/>
</dbReference>
<feature type="region of interest" description="Disordered" evidence="1">
    <location>
        <begin position="199"/>
        <end position="234"/>
    </location>
</feature>
<accession>A0A371P0F6</accession>
<dbReference type="Proteomes" id="UP000261905">
    <property type="component" value="Unassembled WGS sequence"/>
</dbReference>
<name>A0A371P0F6_9BACL</name>
<reference evidence="2 3" key="1">
    <citation type="submission" date="2018-08" db="EMBL/GenBank/DDBJ databases">
        <title>Paenibacillus sp. M4BSY-1, whole genome shotgun sequence.</title>
        <authorList>
            <person name="Tuo L."/>
        </authorList>
    </citation>
    <scope>NUCLEOTIDE SEQUENCE [LARGE SCALE GENOMIC DNA]</scope>
    <source>
        <strain evidence="2 3">M4BSY-1</strain>
    </source>
</reference>
<dbReference type="OrthoDB" id="2667186at2"/>
<evidence type="ECO:0000313" key="3">
    <source>
        <dbReference type="Proteomes" id="UP000261905"/>
    </source>
</evidence>
<dbReference type="SUPFAM" id="SSF50939">
    <property type="entry name" value="Sialidases"/>
    <property type="match status" value="1"/>
</dbReference>
<sequence>MPNKYANLVGTNRISDEYDKINEGFDKVEQDMDSKAPIDSPTFTNQPKAPTPPEADNSTRIATTEAVNRAAGKVQTDLNSHKADDVRHMTTADRNKLAGIQTGAQVNTVTSVAGRTGAVTVGWEDVQSKPASTPSAIDGAVTKVGGIQTGAQVNQNAVAKVNDIPAGNPSDAVTIAGGTGIAITTNPATKTVIITATGDSTPGAHASSHLSDGSDPIPAATETRGGLMSPTDKQDLGQLKVKVAEGQTIPAPINRGPNIINTSQASGATVQVKGRTLANILGNAGGCESLTDWFTVGDAILSTTVKRSGNNSLKFSATNTATYALKDFNYKLDVNKQYVMGAWVFIESFTTGIIPLRVYEPGGTTTQRYTVNANTSVIGSWQFVYIKIPAANTVVGEGFRIYFGLTSNATAVAYFDEIRLYEVSAVDFTAIGTTITGDAIDAYLPYVDGVKHTRGLTVMMQGKNMLPPLPQWTAINANLTIQGPYKAVLVAPSTTNQITSIDIPVVAGQTYHVHHKGTGRVLVHKGKGTGGAIISTPTFTVDASFNGYACIRLDNAITAGTFTFEDVQLELGTIATAFAPYNPSYAHADTILASNVDRSIADSYDSATRQVFRRIRSDYKLDRSMSWVFHSSFTGYKRIVRNVPADYVNDSGIAVRYDGLVLRQDVVNNAQNAPNEFRLSTAYGGVVLSVANTDSGWVDGVNPNNNAVAALSNGWRANGNNGSTYTSWVSILTGAAPATNSEAYVSNNKAPGWDAWATLDYVLAKPETEQLLGDLGGLSLDAGGNTVELIEGVIVREKVNPVLVGGYYQVNRPGTPESHMKNRVRSFLNIYKDKEVDTQRWVRDSSASEPKMSILPSDYDSTKPYFADYIVLDKYAYTVNSIDAVLTYQSSLGGAVAKSTQDIAALQRHEGVQDFALDYIQAAAENANRDIAAATSTPTPGALVEYDASGRIKVNLPVANNDAANKQMVDGAQTAAETFTNGKVGNLVTLLTSAKGNTVAAINELFQSVGNGKMLLSEALIDRGLKAASASDTFAKQAADIKDFMIARSGIVWTRITDPPAPSFVVDLAYGLGMFMIMCLSGNNNTISFYTSANGGDTWVSRSFAVSGGETVENLTFVNNRFITTSGTRVFSSTSGTSFSLNGTLPSGAYARRVPLYAASPGYIAVGGYYGIHTSTNLSSWTQRYSDSSASTDKFNDAAFGNGRFVVVGDKGRCVHSSDGINWSAGSGLGNRDYYSVAFGNGKFIATGINGYTATSTDGITWTETPSTNGLTIRLDRIVFAGGLFIAVSQQNTPFGLASRDGVNWTSISFDNAISRVGVAYNDTLDRYMVVSHNATAHISDKVVPK</sequence>
<keyword evidence="3" id="KW-1185">Reference proteome</keyword>
<feature type="region of interest" description="Disordered" evidence="1">
    <location>
        <begin position="24"/>
        <end position="58"/>
    </location>
</feature>
<feature type="compositionally biased region" description="Basic and acidic residues" evidence="1">
    <location>
        <begin position="24"/>
        <end position="36"/>
    </location>
</feature>
<proteinExistence type="predicted"/>
<gene>
    <name evidence="2" type="ORF">DX130_24635</name>
</gene>
<protein>
    <submittedName>
        <fullName evidence="2">Uncharacterized protein</fullName>
    </submittedName>
</protein>
<dbReference type="EMBL" id="QUBQ01000008">
    <property type="protein sequence ID" value="REK69351.1"/>
    <property type="molecule type" value="Genomic_DNA"/>
</dbReference>
<evidence type="ECO:0000313" key="2">
    <source>
        <dbReference type="EMBL" id="REK69351.1"/>
    </source>
</evidence>
<evidence type="ECO:0000256" key="1">
    <source>
        <dbReference type="SAM" id="MobiDB-lite"/>
    </source>
</evidence>